<keyword evidence="1" id="KW-1133">Transmembrane helix</keyword>
<keyword evidence="1" id="KW-0472">Membrane</keyword>
<protein>
    <submittedName>
        <fullName evidence="2">Uncharacterized protein</fullName>
    </submittedName>
</protein>
<dbReference type="EMBL" id="DOYJ01000272">
    <property type="protein sequence ID" value="HCB76462.1"/>
    <property type="molecule type" value="Genomic_DNA"/>
</dbReference>
<gene>
    <name evidence="2" type="ORF">DEP91_09860</name>
</gene>
<comment type="caution">
    <text evidence="2">The sequence shown here is derived from an EMBL/GenBank/DDBJ whole genome shotgun (WGS) entry which is preliminary data.</text>
</comment>
<keyword evidence="1" id="KW-0812">Transmembrane</keyword>
<sequence>MVPALAETGDRWLRMGARRYSNGDHMADQTQTPLREDTYSSFIGMVKVGSIVVAIAAAVVVGLIAS</sequence>
<name>A0A3D0WCV7_9SPHN</name>
<organism evidence="2 3">
    <name type="scientific">Sphingomonas bacterium</name>
    <dbReference type="NCBI Taxonomy" id="1895847"/>
    <lineage>
        <taxon>Bacteria</taxon>
        <taxon>Pseudomonadati</taxon>
        <taxon>Pseudomonadota</taxon>
        <taxon>Alphaproteobacteria</taxon>
        <taxon>Sphingomonadales</taxon>
        <taxon>Sphingomonadaceae</taxon>
        <taxon>Sphingomonas</taxon>
    </lineage>
</organism>
<reference evidence="2 3" key="1">
    <citation type="journal article" date="2018" name="Nat. Biotechnol.">
        <title>A standardized bacterial taxonomy based on genome phylogeny substantially revises the tree of life.</title>
        <authorList>
            <person name="Parks D.H."/>
            <person name="Chuvochina M."/>
            <person name="Waite D.W."/>
            <person name="Rinke C."/>
            <person name="Skarshewski A."/>
            <person name="Chaumeil P.A."/>
            <person name="Hugenholtz P."/>
        </authorList>
    </citation>
    <scope>NUCLEOTIDE SEQUENCE [LARGE SCALE GENOMIC DNA]</scope>
    <source>
        <strain evidence="2">UBA9015</strain>
    </source>
</reference>
<evidence type="ECO:0000256" key="1">
    <source>
        <dbReference type="SAM" id="Phobius"/>
    </source>
</evidence>
<feature type="transmembrane region" description="Helical" evidence="1">
    <location>
        <begin position="42"/>
        <end position="65"/>
    </location>
</feature>
<dbReference type="AlphaFoldDB" id="A0A3D0WCV7"/>
<evidence type="ECO:0000313" key="3">
    <source>
        <dbReference type="Proteomes" id="UP000262699"/>
    </source>
</evidence>
<dbReference type="Proteomes" id="UP000262699">
    <property type="component" value="Unassembled WGS sequence"/>
</dbReference>
<proteinExistence type="predicted"/>
<accession>A0A3D0WCV7</accession>
<evidence type="ECO:0000313" key="2">
    <source>
        <dbReference type="EMBL" id="HCB76462.1"/>
    </source>
</evidence>